<evidence type="ECO:0000256" key="2">
    <source>
        <dbReference type="SAM" id="Phobius"/>
    </source>
</evidence>
<feature type="transmembrane region" description="Helical" evidence="2">
    <location>
        <begin position="45"/>
        <end position="64"/>
    </location>
</feature>
<dbReference type="AlphaFoldDB" id="A0A9D1ZVX9"/>
<evidence type="ECO:0000256" key="1">
    <source>
        <dbReference type="SAM" id="MobiDB-lite"/>
    </source>
</evidence>
<organism evidence="3 4">
    <name type="scientific">Candidatus Borkfalkia excrementigallinarum</name>
    <dbReference type="NCBI Taxonomy" id="2838506"/>
    <lineage>
        <taxon>Bacteria</taxon>
        <taxon>Bacillati</taxon>
        <taxon>Bacillota</taxon>
        <taxon>Clostridia</taxon>
        <taxon>Christensenellales</taxon>
        <taxon>Christensenellaceae</taxon>
        <taxon>Candidatus Borkfalkia</taxon>
    </lineage>
</organism>
<reference evidence="3" key="1">
    <citation type="journal article" date="2021" name="PeerJ">
        <title>Extensive microbial diversity within the chicken gut microbiome revealed by metagenomics and culture.</title>
        <authorList>
            <person name="Gilroy R."/>
            <person name="Ravi A."/>
            <person name="Getino M."/>
            <person name="Pursley I."/>
            <person name="Horton D.L."/>
            <person name="Alikhan N.F."/>
            <person name="Baker D."/>
            <person name="Gharbi K."/>
            <person name="Hall N."/>
            <person name="Watson M."/>
            <person name="Adriaenssens E.M."/>
            <person name="Foster-Nyarko E."/>
            <person name="Jarju S."/>
            <person name="Secka A."/>
            <person name="Antonio M."/>
            <person name="Oren A."/>
            <person name="Chaudhuri R.R."/>
            <person name="La Ragione R."/>
            <person name="Hildebrand F."/>
            <person name="Pallen M.J."/>
        </authorList>
    </citation>
    <scope>NUCLEOTIDE SEQUENCE</scope>
    <source>
        <strain evidence="3">1345</strain>
    </source>
</reference>
<protein>
    <recommendedName>
        <fullName evidence="5">Sensor domain-containing protein</fullName>
    </recommendedName>
</protein>
<dbReference type="Proteomes" id="UP000886750">
    <property type="component" value="Unassembled WGS sequence"/>
</dbReference>
<evidence type="ECO:0000313" key="4">
    <source>
        <dbReference type="Proteomes" id="UP000886750"/>
    </source>
</evidence>
<feature type="transmembrane region" description="Helical" evidence="2">
    <location>
        <begin position="20"/>
        <end position="39"/>
    </location>
</feature>
<dbReference type="EMBL" id="DXCQ01000066">
    <property type="protein sequence ID" value="HIY97462.1"/>
    <property type="molecule type" value="Genomic_DNA"/>
</dbReference>
<name>A0A9D1ZVX9_9FIRM</name>
<reference evidence="3" key="2">
    <citation type="submission" date="2021-04" db="EMBL/GenBank/DDBJ databases">
        <authorList>
            <person name="Gilroy R."/>
        </authorList>
    </citation>
    <scope>NUCLEOTIDE SEQUENCE</scope>
    <source>
        <strain evidence="3">1345</strain>
    </source>
</reference>
<feature type="region of interest" description="Disordered" evidence="1">
    <location>
        <begin position="216"/>
        <end position="255"/>
    </location>
</feature>
<gene>
    <name evidence="3" type="ORF">H9729_07220</name>
</gene>
<evidence type="ECO:0000313" key="3">
    <source>
        <dbReference type="EMBL" id="HIY97462.1"/>
    </source>
</evidence>
<sequence>MIGKIGWSIWEYFRRSVTPFFMNLMFGMTMLAISTISIVELKLVLMFVIAAADCLLVFILVRAAGENAYKMKVIGQLIRENRPTGSAQDAGTYRVSKEYRWYKGLILAAAVNLIPVILTLVSALGENLGARVTLMLLCGWCYLPPFSIYQTVFGTEAEQVDAYLYSSVWWSFVLIGIQFILVVVAYYLGATKEKVHQYVLARQTESIEEGIARHQANNSNAPKGGKAHAQNNGKPHAQNGGKPSVQNGKKGAKKH</sequence>
<keyword evidence="2" id="KW-1133">Transmembrane helix</keyword>
<comment type="caution">
    <text evidence="3">The sequence shown here is derived from an EMBL/GenBank/DDBJ whole genome shotgun (WGS) entry which is preliminary data.</text>
</comment>
<proteinExistence type="predicted"/>
<keyword evidence="2" id="KW-0812">Transmembrane</keyword>
<feature type="transmembrane region" description="Helical" evidence="2">
    <location>
        <begin position="104"/>
        <end position="125"/>
    </location>
</feature>
<keyword evidence="2" id="KW-0472">Membrane</keyword>
<accession>A0A9D1ZVX9</accession>
<evidence type="ECO:0008006" key="5">
    <source>
        <dbReference type="Google" id="ProtNLM"/>
    </source>
</evidence>
<feature type="transmembrane region" description="Helical" evidence="2">
    <location>
        <begin position="168"/>
        <end position="188"/>
    </location>
</feature>